<dbReference type="Pfam" id="PF16510">
    <property type="entry name" value="P22_portal"/>
    <property type="match status" value="1"/>
</dbReference>
<dbReference type="EMBL" id="BART01034694">
    <property type="protein sequence ID" value="GAH06884.1"/>
    <property type="molecule type" value="Genomic_DNA"/>
</dbReference>
<name>X1DPG5_9ZZZZ</name>
<reference evidence="1" key="1">
    <citation type="journal article" date="2014" name="Front. Microbiol.">
        <title>High frequency of phylogenetically diverse reductive dehalogenase-homologous genes in deep subseafloor sedimentary metagenomes.</title>
        <authorList>
            <person name="Kawai M."/>
            <person name="Futagami T."/>
            <person name="Toyoda A."/>
            <person name="Takaki Y."/>
            <person name="Nishi S."/>
            <person name="Hori S."/>
            <person name="Arai W."/>
            <person name="Tsubouchi T."/>
            <person name="Morono Y."/>
            <person name="Uchiyama I."/>
            <person name="Ito T."/>
            <person name="Fujiyama A."/>
            <person name="Inagaki F."/>
            <person name="Takami H."/>
        </authorList>
    </citation>
    <scope>NUCLEOTIDE SEQUENCE</scope>
    <source>
        <strain evidence="1">Expedition CK06-06</strain>
    </source>
</reference>
<dbReference type="InterPro" id="IPR032427">
    <property type="entry name" value="P22_portal"/>
</dbReference>
<sequence length="207" mass="24117">LTKDDLSDCGDILTGQWISTDKAKMLVPTAADEIESIKPITHTSHWPFQGTPAMMNKAGKRMLEQWWHRTTEEVSVVQHRFTGQKMTFTRFAQENAGGDKKLANQFIENFRAPNGNPMLIKFRDIKDKIRLTIFLDDEFLWEGDNPMKIRDFNYTWVHGQFCPECPRTELKLQGFVRGQRDPQRMQNRQVNQAMDIIESQVQGLRMV</sequence>
<dbReference type="AlphaFoldDB" id="X1DPG5"/>
<protein>
    <submittedName>
        <fullName evidence="1">Uncharacterized protein</fullName>
    </submittedName>
</protein>
<feature type="non-terminal residue" evidence="1">
    <location>
        <position position="207"/>
    </location>
</feature>
<organism evidence="1">
    <name type="scientific">marine sediment metagenome</name>
    <dbReference type="NCBI Taxonomy" id="412755"/>
    <lineage>
        <taxon>unclassified sequences</taxon>
        <taxon>metagenomes</taxon>
        <taxon>ecological metagenomes</taxon>
    </lineage>
</organism>
<accession>X1DPG5</accession>
<comment type="caution">
    <text evidence="1">The sequence shown here is derived from an EMBL/GenBank/DDBJ whole genome shotgun (WGS) entry which is preliminary data.</text>
</comment>
<proteinExistence type="predicted"/>
<feature type="non-terminal residue" evidence="1">
    <location>
        <position position="1"/>
    </location>
</feature>
<gene>
    <name evidence="1" type="ORF">S01H4_59212</name>
</gene>
<evidence type="ECO:0000313" key="1">
    <source>
        <dbReference type="EMBL" id="GAH06884.1"/>
    </source>
</evidence>